<dbReference type="Proteomes" id="UP000447434">
    <property type="component" value="Chromosome 9"/>
</dbReference>
<organism evidence="1 2">
    <name type="scientific">Lupinus albus</name>
    <name type="common">White lupine</name>
    <name type="synonym">Lupinus termis</name>
    <dbReference type="NCBI Taxonomy" id="3870"/>
    <lineage>
        <taxon>Eukaryota</taxon>
        <taxon>Viridiplantae</taxon>
        <taxon>Streptophyta</taxon>
        <taxon>Embryophyta</taxon>
        <taxon>Tracheophyta</taxon>
        <taxon>Spermatophyta</taxon>
        <taxon>Magnoliopsida</taxon>
        <taxon>eudicotyledons</taxon>
        <taxon>Gunneridae</taxon>
        <taxon>Pentapetalae</taxon>
        <taxon>rosids</taxon>
        <taxon>fabids</taxon>
        <taxon>Fabales</taxon>
        <taxon>Fabaceae</taxon>
        <taxon>Papilionoideae</taxon>
        <taxon>50 kb inversion clade</taxon>
        <taxon>genistoids sensu lato</taxon>
        <taxon>core genistoids</taxon>
        <taxon>Genisteae</taxon>
        <taxon>Lupinus</taxon>
    </lineage>
</organism>
<name>A0A6A4PZP0_LUPAL</name>
<dbReference type="AlphaFoldDB" id="A0A6A4PZP0"/>
<proteinExistence type="predicted"/>
<comment type="caution">
    <text evidence="1">The sequence shown here is derived from an EMBL/GenBank/DDBJ whole genome shotgun (WGS) entry which is preliminary data.</text>
</comment>
<evidence type="ECO:0000313" key="2">
    <source>
        <dbReference type="Proteomes" id="UP000447434"/>
    </source>
</evidence>
<dbReference type="EMBL" id="WOCE01000009">
    <property type="protein sequence ID" value="KAE9606883.1"/>
    <property type="molecule type" value="Genomic_DNA"/>
</dbReference>
<accession>A0A6A4PZP0</accession>
<reference evidence="2" key="1">
    <citation type="journal article" date="2020" name="Nat. Commun.">
        <title>Genome sequence of the cluster root forming white lupin.</title>
        <authorList>
            <person name="Hufnagel B."/>
            <person name="Marques A."/>
            <person name="Soriano A."/>
            <person name="Marques L."/>
            <person name="Divol F."/>
            <person name="Doumas P."/>
            <person name="Sallet E."/>
            <person name="Mancinotti D."/>
            <person name="Carrere S."/>
            <person name="Marande W."/>
            <person name="Arribat S."/>
            <person name="Keller J."/>
            <person name="Huneau C."/>
            <person name="Blein T."/>
            <person name="Aime D."/>
            <person name="Laguerre M."/>
            <person name="Taylor J."/>
            <person name="Schubert V."/>
            <person name="Nelson M."/>
            <person name="Geu-Flores F."/>
            <person name="Crespi M."/>
            <person name="Gallardo-Guerrero K."/>
            <person name="Delaux P.-M."/>
            <person name="Salse J."/>
            <person name="Berges H."/>
            <person name="Guyot R."/>
            <person name="Gouzy J."/>
            <person name="Peret B."/>
        </authorList>
    </citation>
    <scope>NUCLEOTIDE SEQUENCE [LARGE SCALE GENOMIC DNA]</scope>
    <source>
        <strain evidence="2">cv. Amiga</strain>
    </source>
</reference>
<sequence length="50" mass="5847">MLSIAGYWIKRDEKWKRLRTVAEKHTQWGILAQARISRPSEIAVTTSLSY</sequence>
<protein>
    <submittedName>
        <fullName evidence="1">Uncharacterized protein</fullName>
    </submittedName>
</protein>
<gene>
    <name evidence="1" type="ORF">Lalb_Chr09g0324271</name>
</gene>
<keyword evidence="2" id="KW-1185">Reference proteome</keyword>
<evidence type="ECO:0000313" key="1">
    <source>
        <dbReference type="EMBL" id="KAE9606883.1"/>
    </source>
</evidence>